<name>A0A9W6FTW1_9BACT</name>
<accession>A0A9W6FTW1</accession>
<evidence type="ECO:0000313" key="1">
    <source>
        <dbReference type="EMBL" id="GLI34416.1"/>
    </source>
</evidence>
<sequence length="74" mass="8295">MLLPFGGSLQVLMEKHQSLPKLLMSPQSGHVQTIPLQVIPQKFSSMQSEQIMKPQGQLQQKGCSLPHVEHTYTL</sequence>
<protein>
    <submittedName>
        <fullName evidence="1">Uncharacterized protein</fullName>
    </submittedName>
</protein>
<reference evidence="1" key="1">
    <citation type="submission" date="2022-12" db="EMBL/GenBank/DDBJ databases">
        <title>Reference genome sequencing for broad-spectrum identification of bacterial and archaeal isolates by mass spectrometry.</title>
        <authorList>
            <person name="Sekiguchi Y."/>
            <person name="Tourlousse D.M."/>
        </authorList>
    </citation>
    <scope>NUCLEOTIDE SEQUENCE</scope>
    <source>
        <strain evidence="1">ASRB1</strain>
    </source>
</reference>
<organism evidence="1 2">
    <name type="scientific">Desulforhabdus amnigena</name>
    <dbReference type="NCBI Taxonomy" id="40218"/>
    <lineage>
        <taxon>Bacteria</taxon>
        <taxon>Pseudomonadati</taxon>
        <taxon>Thermodesulfobacteriota</taxon>
        <taxon>Syntrophobacteria</taxon>
        <taxon>Syntrophobacterales</taxon>
        <taxon>Syntrophobacteraceae</taxon>
        <taxon>Desulforhabdus</taxon>
    </lineage>
</organism>
<dbReference type="EMBL" id="BSDR01000001">
    <property type="protein sequence ID" value="GLI34416.1"/>
    <property type="molecule type" value="Genomic_DNA"/>
</dbReference>
<comment type="caution">
    <text evidence="1">The sequence shown here is derived from an EMBL/GenBank/DDBJ whole genome shotgun (WGS) entry which is preliminary data.</text>
</comment>
<dbReference type="Proteomes" id="UP001144372">
    <property type="component" value="Unassembled WGS sequence"/>
</dbReference>
<dbReference type="AlphaFoldDB" id="A0A9W6FTW1"/>
<gene>
    <name evidence="1" type="ORF">DAMNIGENAA_18490</name>
</gene>
<keyword evidence="2" id="KW-1185">Reference proteome</keyword>
<proteinExistence type="predicted"/>
<evidence type="ECO:0000313" key="2">
    <source>
        <dbReference type="Proteomes" id="UP001144372"/>
    </source>
</evidence>